<dbReference type="OrthoDB" id="5973539at2759"/>
<comment type="caution">
    <text evidence="2">The sequence shown here is derived from an EMBL/GenBank/DDBJ whole genome shotgun (WGS) entry which is preliminary data.</text>
</comment>
<dbReference type="AlphaFoldDB" id="A0A4Y7TC70"/>
<name>A0A4Y7TC70_COPMI</name>
<evidence type="ECO:0000313" key="3">
    <source>
        <dbReference type="Proteomes" id="UP000298030"/>
    </source>
</evidence>
<organism evidence="2 3">
    <name type="scientific">Coprinellus micaceus</name>
    <name type="common">Glistening ink-cap mushroom</name>
    <name type="synonym">Coprinus micaceus</name>
    <dbReference type="NCBI Taxonomy" id="71717"/>
    <lineage>
        <taxon>Eukaryota</taxon>
        <taxon>Fungi</taxon>
        <taxon>Dikarya</taxon>
        <taxon>Basidiomycota</taxon>
        <taxon>Agaricomycotina</taxon>
        <taxon>Agaricomycetes</taxon>
        <taxon>Agaricomycetidae</taxon>
        <taxon>Agaricales</taxon>
        <taxon>Agaricineae</taxon>
        <taxon>Psathyrellaceae</taxon>
        <taxon>Coprinellus</taxon>
    </lineage>
</organism>
<sequence>LHPSIQEQKDMIENDADMATGFNCMFENATNKKIQNYDNMLSAMNVVLGEAPFYGPPCYMILYEAMNSNGGFTAFLADKLNSQFKKIFNVWAQFLGSPKSAGVLTEKEGGWFLDAAISAMEVGFDGFPFPEIFACDPTKPHWGYTSWDDFFVRTLNPVSVPLNSPSNLPSLTLPASLSSTTSPAT</sequence>
<dbReference type="EMBL" id="QPFP01000020">
    <property type="protein sequence ID" value="TEB31162.1"/>
    <property type="molecule type" value="Genomic_DNA"/>
</dbReference>
<gene>
    <name evidence="2" type="ORF">FA13DRAFT_1629847</name>
</gene>
<feature type="domain" description="L-tryptophan decarboxylase PsiD-like" evidence="1">
    <location>
        <begin position="2"/>
        <end position="119"/>
    </location>
</feature>
<dbReference type="STRING" id="71717.A0A4Y7TC70"/>
<dbReference type="InterPro" id="IPR022237">
    <property type="entry name" value="PsiD-like"/>
</dbReference>
<proteinExistence type="predicted"/>
<reference evidence="2 3" key="1">
    <citation type="journal article" date="2019" name="Nat. Ecol. Evol.">
        <title>Megaphylogeny resolves global patterns of mushroom evolution.</title>
        <authorList>
            <person name="Varga T."/>
            <person name="Krizsan K."/>
            <person name="Foldi C."/>
            <person name="Dima B."/>
            <person name="Sanchez-Garcia M."/>
            <person name="Sanchez-Ramirez S."/>
            <person name="Szollosi G.J."/>
            <person name="Szarkandi J.G."/>
            <person name="Papp V."/>
            <person name="Albert L."/>
            <person name="Andreopoulos W."/>
            <person name="Angelini C."/>
            <person name="Antonin V."/>
            <person name="Barry K.W."/>
            <person name="Bougher N.L."/>
            <person name="Buchanan P."/>
            <person name="Buyck B."/>
            <person name="Bense V."/>
            <person name="Catcheside P."/>
            <person name="Chovatia M."/>
            <person name="Cooper J."/>
            <person name="Damon W."/>
            <person name="Desjardin D."/>
            <person name="Finy P."/>
            <person name="Geml J."/>
            <person name="Haridas S."/>
            <person name="Hughes K."/>
            <person name="Justo A."/>
            <person name="Karasinski D."/>
            <person name="Kautmanova I."/>
            <person name="Kiss B."/>
            <person name="Kocsube S."/>
            <person name="Kotiranta H."/>
            <person name="LaButti K.M."/>
            <person name="Lechner B.E."/>
            <person name="Liimatainen K."/>
            <person name="Lipzen A."/>
            <person name="Lukacs Z."/>
            <person name="Mihaltcheva S."/>
            <person name="Morgado L.N."/>
            <person name="Niskanen T."/>
            <person name="Noordeloos M.E."/>
            <person name="Ohm R.A."/>
            <person name="Ortiz-Santana B."/>
            <person name="Ovrebo C."/>
            <person name="Racz N."/>
            <person name="Riley R."/>
            <person name="Savchenko A."/>
            <person name="Shiryaev A."/>
            <person name="Soop K."/>
            <person name="Spirin V."/>
            <person name="Szebenyi C."/>
            <person name="Tomsovsky M."/>
            <person name="Tulloss R.E."/>
            <person name="Uehling J."/>
            <person name="Grigoriev I.V."/>
            <person name="Vagvolgyi C."/>
            <person name="Papp T."/>
            <person name="Martin F.M."/>
            <person name="Miettinen O."/>
            <person name="Hibbett D.S."/>
            <person name="Nagy L.G."/>
        </authorList>
    </citation>
    <scope>NUCLEOTIDE SEQUENCE [LARGE SCALE GENOMIC DNA]</scope>
    <source>
        <strain evidence="2 3">FP101781</strain>
    </source>
</reference>
<evidence type="ECO:0000313" key="2">
    <source>
        <dbReference type="EMBL" id="TEB31162.1"/>
    </source>
</evidence>
<accession>A0A4Y7TC70</accession>
<feature type="non-terminal residue" evidence="2">
    <location>
        <position position="1"/>
    </location>
</feature>
<dbReference type="Pfam" id="PF12588">
    <property type="entry name" value="PSDC"/>
    <property type="match status" value="1"/>
</dbReference>
<evidence type="ECO:0000259" key="1">
    <source>
        <dbReference type="Pfam" id="PF12588"/>
    </source>
</evidence>
<dbReference type="Proteomes" id="UP000298030">
    <property type="component" value="Unassembled WGS sequence"/>
</dbReference>
<protein>
    <recommendedName>
        <fullName evidence="1">L-tryptophan decarboxylase PsiD-like domain-containing protein</fullName>
    </recommendedName>
</protein>
<keyword evidence="3" id="KW-1185">Reference proteome</keyword>